<evidence type="ECO:0000313" key="2">
    <source>
        <dbReference type="Proteomes" id="UP000231469"/>
    </source>
</evidence>
<dbReference type="AlphaFoldDB" id="A0A2M7VJW3"/>
<protein>
    <submittedName>
        <fullName evidence="1">Uncharacterized protein</fullName>
    </submittedName>
</protein>
<reference evidence="2" key="1">
    <citation type="submission" date="2017-09" db="EMBL/GenBank/DDBJ databases">
        <title>Depth-based differentiation of microbial function through sediment-hosted aquifers and enrichment of novel symbionts in the deep terrestrial subsurface.</title>
        <authorList>
            <person name="Probst A.J."/>
            <person name="Ladd B."/>
            <person name="Jarett J.K."/>
            <person name="Geller-Mcgrath D.E."/>
            <person name="Sieber C.M.K."/>
            <person name="Emerson J.B."/>
            <person name="Anantharaman K."/>
            <person name="Thomas B.C."/>
            <person name="Malmstrom R."/>
            <person name="Stieglmeier M."/>
            <person name="Klingl A."/>
            <person name="Woyke T."/>
            <person name="Ryan C.M."/>
            <person name="Banfield J.F."/>
        </authorList>
    </citation>
    <scope>NUCLEOTIDE SEQUENCE [LARGE SCALE GENOMIC DNA]</scope>
</reference>
<organism evidence="1 2">
    <name type="scientific">bacterium (Candidatus Gribaldobacteria) CG_4_10_14_0_2_um_filter_36_18</name>
    <dbReference type="NCBI Taxonomy" id="2014264"/>
    <lineage>
        <taxon>Bacteria</taxon>
        <taxon>Candidatus Gribaldobacteria</taxon>
    </lineage>
</organism>
<feature type="non-terminal residue" evidence="1">
    <location>
        <position position="1"/>
    </location>
</feature>
<proteinExistence type="predicted"/>
<accession>A0A2M7VJW3</accession>
<comment type="caution">
    <text evidence="1">The sequence shown here is derived from an EMBL/GenBank/DDBJ whole genome shotgun (WGS) entry which is preliminary data.</text>
</comment>
<dbReference type="EMBL" id="PFPS01000102">
    <property type="protein sequence ID" value="PJA02128.1"/>
    <property type="molecule type" value="Genomic_DNA"/>
</dbReference>
<name>A0A2M7VJW3_9BACT</name>
<evidence type="ECO:0000313" key="1">
    <source>
        <dbReference type="EMBL" id="PJA02128.1"/>
    </source>
</evidence>
<dbReference type="Proteomes" id="UP000231469">
    <property type="component" value="Unassembled WGS sequence"/>
</dbReference>
<gene>
    <name evidence="1" type="ORF">COX73_02410</name>
</gene>
<sequence>VEISDIVGGTRTITSKGNSLNRIRKIQIVYAISTQQVSFHYGAQVGEGGMIMGNGSQVLGNVFSNGSVTGGGTIQNSIIVAGNGNKIDGITVGNDATVHTCKDSNIGGNLTYVSGGSIQNCTVGGATSTRPNEIELQPLPISQSQIDEWEEDAAAGGVITTNISISGTKILGPIQIGTSTNPKNLTVENGATLIIEGTVYVTGDITFNNNATVNLDSSYGSLSGIILTEGVITVENNVILNGSGQAGSYVLLLSTKNDTTNPVIDIRNNAAGSVIYYANSGLIYLANNMYAREVTGYKIQIANNAIIQYESGLEETNFSSGPGGSWEVTDWKEIE</sequence>